<dbReference type="GO" id="GO:0061630">
    <property type="term" value="F:ubiquitin protein ligase activity"/>
    <property type="evidence" value="ECO:0007669"/>
    <property type="project" value="InterPro"/>
</dbReference>
<sequence length="305" mass="33499">MAVYYKFKSARDYDSISMDGPFISVGTLKEKVFESKHLGRGTDFDLVVTNAQTNEGFYSLVDLLFAISEYLDEAMLIPKNTSVLIRRVPGRPRLPIVTEQEPKLETKVEDTHPEKGSFTGVDSSAMKYTEDNEWDEFGNDLYSIPDVLPAQSNNPPHDVVPTNKADEDDRIKALIDTPALDWQRQGADGFGAGRGFGRGIAGRMGGRGLRGFGLERKTPPQGYVCHRCKIPGHFIQHCSTNGDPNYDVRRVRPPTGIPKSMLMATPDGSYALPSGAAAVLKPNEAAFEKEIEGLPSTRPVGDLPP</sequence>
<evidence type="ECO:0000256" key="4">
    <source>
        <dbReference type="ARBA" id="ARBA00022833"/>
    </source>
</evidence>
<comment type="subcellular location">
    <subcellularLocation>
        <location evidence="1">Nucleus</location>
    </subcellularLocation>
</comment>
<dbReference type="Gene3D" id="3.10.20.90">
    <property type="entry name" value="Phosphatidylinositol 3-kinase Catalytic Subunit, Chain A, domain 1"/>
    <property type="match status" value="1"/>
</dbReference>
<dbReference type="PANTHER" id="PTHR15439">
    <property type="entry name" value="RETINOBLASTOMA-BINDING PROTEIN 6"/>
    <property type="match status" value="1"/>
</dbReference>
<evidence type="ECO:0000313" key="7">
    <source>
        <dbReference type="EMBL" id="KAJ6427263.1"/>
    </source>
</evidence>
<dbReference type="InterPro" id="IPR014891">
    <property type="entry name" value="DWNN_domain"/>
</dbReference>
<feature type="domain" description="DWNN" evidence="6">
    <location>
        <begin position="3"/>
        <end position="89"/>
    </location>
</feature>
<reference evidence="7 8" key="1">
    <citation type="journal article" date="2023" name="Int. J. Mol. Sci.">
        <title>De Novo Assembly and Annotation of 11 Diverse Shrub Willow (Salix) Genomes Reveals Novel Gene Organization in Sex-Linked Regions.</title>
        <authorList>
            <person name="Hyden B."/>
            <person name="Feng K."/>
            <person name="Yates T.B."/>
            <person name="Jawdy S."/>
            <person name="Cereghino C."/>
            <person name="Smart L.B."/>
            <person name="Muchero W."/>
        </authorList>
    </citation>
    <scope>NUCLEOTIDE SEQUENCE [LARGE SCALE GENOMIC DNA]</scope>
    <source>
        <tissue evidence="7">Shoot tip</tissue>
    </source>
</reference>
<dbReference type="GO" id="GO:0006397">
    <property type="term" value="P:mRNA processing"/>
    <property type="evidence" value="ECO:0007669"/>
    <property type="project" value="InterPro"/>
</dbReference>
<dbReference type="Proteomes" id="UP001162972">
    <property type="component" value="Chromosome 1"/>
</dbReference>
<dbReference type="InterPro" id="IPR033489">
    <property type="entry name" value="RBBP6"/>
</dbReference>
<dbReference type="EMBL" id="JAPFFJ010000005">
    <property type="protein sequence ID" value="KAJ6427263.1"/>
    <property type="molecule type" value="Genomic_DNA"/>
</dbReference>
<evidence type="ECO:0000256" key="1">
    <source>
        <dbReference type="ARBA" id="ARBA00004123"/>
    </source>
</evidence>
<evidence type="ECO:0000259" key="6">
    <source>
        <dbReference type="PROSITE" id="PS51282"/>
    </source>
</evidence>
<dbReference type="GO" id="GO:0008270">
    <property type="term" value="F:zinc ion binding"/>
    <property type="evidence" value="ECO:0007669"/>
    <property type="project" value="UniProtKB-KW"/>
</dbReference>
<name>A0AAD6KPV4_9ROSI</name>
<evidence type="ECO:0000256" key="2">
    <source>
        <dbReference type="ARBA" id="ARBA00022723"/>
    </source>
</evidence>
<dbReference type="Pfam" id="PF08783">
    <property type="entry name" value="DWNN"/>
    <property type="match status" value="1"/>
</dbReference>
<dbReference type="SMART" id="SM01180">
    <property type="entry name" value="DWNN"/>
    <property type="match status" value="1"/>
</dbReference>
<keyword evidence="8" id="KW-1185">Reference proteome</keyword>
<dbReference type="GO" id="GO:0005634">
    <property type="term" value="C:nucleus"/>
    <property type="evidence" value="ECO:0007669"/>
    <property type="project" value="UniProtKB-SubCell"/>
</dbReference>
<comment type="caution">
    <text evidence="7">The sequence shown here is derived from an EMBL/GenBank/DDBJ whole genome shotgun (WGS) entry which is preliminary data.</text>
</comment>
<accession>A0AAD6KPV4</accession>
<dbReference type="AlphaFoldDB" id="A0AAD6KPV4"/>
<dbReference type="PANTHER" id="PTHR15439:SF0">
    <property type="entry name" value="CELL DIVISION CYCLE AND APOPTOSIS REGULATOR PROTEIN 1-RELATED"/>
    <property type="match status" value="1"/>
</dbReference>
<dbReference type="Gene3D" id="4.10.60.10">
    <property type="entry name" value="Zinc finger, CCHC-type"/>
    <property type="match status" value="1"/>
</dbReference>
<keyword evidence="5" id="KW-0539">Nucleus</keyword>
<protein>
    <recommendedName>
        <fullName evidence="6">DWNN domain-containing protein</fullName>
    </recommendedName>
</protein>
<dbReference type="InterPro" id="IPR025829">
    <property type="entry name" value="Zn_knuckle_CX2CX3GHX4C"/>
</dbReference>
<keyword evidence="2" id="KW-0479">Metal-binding</keyword>
<dbReference type="PROSITE" id="PS51282">
    <property type="entry name" value="DWNN"/>
    <property type="match status" value="1"/>
</dbReference>
<organism evidence="7 8">
    <name type="scientific">Salix udensis</name>
    <dbReference type="NCBI Taxonomy" id="889485"/>
    <lineage>
        <taxon>Eukaryota</taxon>
        <taxon>Viridiplantae</taxon>
        <taxon>Streptophyta</taxon>
        <taxon>Embryophyta</taxon>
        <taxon>Tracheophyta</taxon>
        <taxon>Spermatophyta</taxon>
        <taxon>Magnoliopsida</taxon>
        <taxon>eudicotyledons</taxon>
        <taxon>Gunneridae</taxon>
        <taxon>Pentapetalae</taxon>
        <taxon>rosids</taxon>
        <taxon>fabids</taxon>
        <taxon>Malpighiales</taxon>
        <taxon>Salicaceae</taxon>
        <taxon>Saliceae</taxon>
        <taxon>Salix</taxon>
    </lineage>
</organism>
<evidence type="ECO:0000313" key="8">
    <source>
        <dbReference type="Proteomes" id="UP001162972"/>
    </source>
</evidence>
<evidence type="ECO:0000256" key="3">
    <source>
        <dbReference type="ARBA" id="ARBA00022771"/>
    </source>
</evidence>
<gene>
    <name evidence="7" type="ORF">OIU84_022790</name>
</gene>
<keyword evidence="3" id="KW-0863">Zinc-finger</keyword>
<keyword evidence="4" id="KW-0862">Zinc</keyword>
<dbReference type="Pfam" id="PF13696">
    <property type="entry name" value="zf-CCHC_2"/>
    <property type="match status" value="1"/>
</dbReference>
<proteinExistence type="predicted"/>
<dbReference type="GO" id="GO:0016567">
    <property type="term" value="P:protein ubiquitination"/>
    <property type="evidence" value="ECO:0007669"/>
    <property type="project" value="InterPro"/>
</dbReference>
<evidence type="ECO:0000256" key="5">
    <source>
        <dbReference type="ARBA" id="ARBA00023242"/>
    </source>
</evidence>
<dbReference type="GO" id="GO:0006511">
    <property type="term" value="P:ubiquitin-dependent protein catabolic process"/>
    <property type="evidence" value="ECO:0007669"/>
    <property type="project" value="TreeGrafter"/>
</dbReference>